<dbReference type="Proteomes" id="UP000221538">
    <property type="component" value="Unassembled WGS sequence"/>
</dbReference>
<dbReference type="EMBL" id="BEWI01000032">
    <property type="protein sequence ID" value="GAY22098.1"/>
    <property type="molecule type" value="Genomic_DNA"/>
</dbReference>
<evidence type="ECO:0000313" key="2">
    <source>
        <dbReference type="Proteomes" id="UP000221538"/>
    </source>
</evidence>
<evidence type="ECO:0000313" key="1">
    <source>
        <dbReference type="EMBL" id="GAY22098.1"/>
    </source>
</evidence>
<proteinExistence type="predicted"/>
<reference evidence="1 2" key="1">
    <citation type="journal article" date="2013" name="Biodegradation">
        <title>Occurrence of 4-tert-butylphenol (4-t-BP) biodegradation in an aquatic sample caused by the presence of Spirodela polyrrhiza and isolation of a 4-t-BP-utilizing bacterium.</title>
        <authorList>
            <person name="Ogata Y."/>
            <person name="Toyama T."/>
            <person name="Yu N."/>
            <person name="Wang X."/>
            <person name="Sei K."/>
            <person name="Ike M."/>
        </authorList>
    </citation>
    <scope>NUCLEOTIDE SEQUENCE [LARGE SCALE GENOMIC DNA]</scope>
    <source>
        <strain evidence="1 2">OMI</strain>
    </source>
</reference>
<comment type="caution">
    <text evidence="1">The sequence shown here is derived from an EMBL/GenBank/DDBJ whole genome shotgun (WGS) entry which is preliminary data.</text>
</comment>
<dbReference type="AlphaFoldDB" id="A0A292ZG89"/>
<organism evidence="1 2">
    <name type="scientific">Sphingobium fuliginis (strain ATCC 27551)</name>
    <dbReference type="NCBI Taxonomy" id="336203"/>
    <lineage>
        <taxon>Bacteria</taxon>
        <taxon>Pseudomonadati</taxon>
        <taxon>Pseudomonadota</taxon>
        <taxon>Alphaproteobacteria</taxon>
        <taxon>Sphingomonadales</taxon>
        <taxon>Sphingomonadaceae</taxon>
        <taxon>Sphingobium</taxon>
    </lineage>
</organism>
<sequence>MVTIFAGHTLQILFLIVDFPVSVHMHEIIGKEIVEGSQIR</sequence>
<reference evidence="1 2" key="2">
    <citation type="journal article" date="2013" name="Environ. Sci. Technol.">
        <title>The 4-tert-butylphenol-utilizing bacterium Sphingobium fuliginis OMI can degrade bisphenols via phenolic ring hydroxylation and meta-cleavage pathway.</title>
        <authorList>
            <person name="Ogata Y."/>
            <person name="Goda S."/>
            <person name="Toyama T."/>
            <person name="Sei K."/>
            <person name="Ike M."/>
        </authorList>
    </citation>
    <scope>NUCLEOTIDE SEQUENCE [LARGE SCALE GENOMIC DNA]</scope>
    <source>
        <strain evidence="1 2">OMI</strain>
    </source>
</reference>
<protein>
    <submittedName>
        <fullName evidence="1">Uncharacterized protein</fullName>
    </submittedName>
</protein>
<gene>
    <name evidence="1" type="ORF">SFOMI_2653</name>
</gene>
<name>A0A292ZG89_SPHSA</name>
<accession>A0A292ZG89</accession>